<comment type="caution">
    <text evidence="1">The sequence shown here is derived from an EMBL/GenBank/DDBJ whole genome shotgun (WGS) entry which is preliminary data.</text>
</comment>
<gene>
    <name evidence="1" type="ORF">AXG93_1615s1400</name>
</gene>
<keyword evidence="2" id="KW-1185">Reference proteome</keyword>
<protein>
    <submittedName>
        <fullName evidence="1">Uncharacterized protein</fullName>
    </submittedName>
</protein>
<evidence type="ECO:0000313" key="2">
    <source>
        <dbReference type="Proteomes" id="UP000077202"/>
    </source>
</evidence>
<organism evidence="1 2">
    <name type="scientific">Marchantia polymorpha subsp. ruderalis</name>
    <dbReference type="NCBI Taxonomy" id="1480154"/>
    <lineage>
        <taxon>Eukaryota</taxon>
        <taxon>Viridiplantae</taxon>
        <taxon>Streptophyta</taxon>
        <taxon>Embryophyta</taxon>
        <taxon>Marchantiophyta</taxon>
        <taxon>Marchantiopsida</taxon>
        <taxon>Marchantiidae</taxon>
        <taxon>Marchantiales</taxon>
        <taxon>Marchantiaceae</taxon>
        <taxon>Marchantia</taxon>
    </lineage>
</organism>
<reference evidence="1" key="1">
    <citation type="submission" date="2016-03" db="EMBL/GenBank/DDBJ databases">
        <title>Mechanisms controlling the formation of the plant cell surface in tip-growing cells are functionally conserved among land plants.</title>
        <authorList>
            <person name="Honkanen S."/>
            <person name="Jones V.A."/>
            <person name="Morieri G."/>
            <person name="Champion C."/>
            <person name="Hetherington A.J."/>
            <person name="Kelly S."/>
            <person name="Saint-Marcoux D."/>
            <person name="Proust H."/>
            <person name="Prescott H."/>
            <person name="Dolan L."/>
        </authorList>
    </citation>
    <scope>NUCLEOTIDE SEQUENCE [LARGE SCALE GENOMIC DNA]</scope>
    <source>
        <tissue evidence="1">Whole gametophyte</tissue>
    </source>
</reference>
<dbReference type="Proteomes" id="UP000077202">
    <property type="component" value="Unassembled WGS sequence"/>
</dbReference>
<proteinExistence type="predicted"/>
<evidence type="ECO:0000313" key="1">
    <source>
        <dbReference type="EMBL" id="OAE24486.1"/>
    </source>
</evidence>
<name>A0A176VX67_MARPO</name>
<dbReference type="AlphaFoldDB" id="A0A176VX67"/>
<accession>A0A176VX67</accession>
<sequence length="104" mass="12041">MIEAKESKRRWVAMVSMAACRPREAHPSPPRLILDWLKMDELRCPVFSDPDQSRYNLDMPGTDFSAALQHAQELPRLFITSDNAGFNVDHQSRTFPPYQFYQGL</sequence>
<dbReference type="EMBL" id="LVLJ01002594">
    <property type="protein sequence ID" value="OAE24486.1"/>
    <property type="molecule type" value="Genomic_DNA"/>
</dbReference>